<feature type="region of interest" description="Disordered" evidence="1">
    <location>
        <begin position="68"/>
        <end position="97"/>
    </location>
</feature>
<accession>A0A835LS90</accession>
<name>A0A835LS90_9MAGN</name>
<sequence length="97" mass="10788">MPKENSLLQEIGHLKKQVQALERQNSSSVLENVSSVDKNLISEKEGVKEMVVKEMMVFDSGVNEEMKKPKNKRISSLRNGSEGVEVHGQCRSACISS</sequence>
<evidence type="ECO:0000313" key="3">
    <source>
        <dbReference type="Proteomes" id="UP000631114"/>
    </source>
</evidence>
<evidence type="ECO:0000256" key="1">
    <source>
        <dbReference type="SAM" id="MobiDB-lite"/>
    </source>
</evidence>
<dbReference type="EMBL" id="JADFTS010000005">
    <property type="protein sequence ID" value="KAF9605635.1"/>
    <property type="molecule type" value="Genomic_DNA"/>
</dbReference>
<protein>
    <submittedName>
        <fullName evidence="2">Uncharacterized protein</fullName>
    </submittedName>
</protein>
<gene>
    <name evidence="2" type="ORF">IFM89_017978</name>
</gene>
<comment type="caution">
    <text evidence="2">The sequence shown here is derived from an EMBL/GenBank/DDBJ whole genome shotgun (WGS) entry which is preliminary data.</text>
</comment>
<reference evidence="2 3" key="1">
    <citation type="submission" date="2020-10" db="EMBL/GenBank/DDBJ databases">
        <title>The Coptis chinensis genome and diversification of protoberbering-type alkaloids.</title>
        <authorList>
            <person name="Wang B."/>
            <person name="Shu S."/>
            <person name="Song C."/>
            <person name="Liu Y."/>
        </authorList>
    </citation>
    <scope>NUCLEOTIDE SEQUENCE [LARGE SCALE GENOMIC DNA]</scope>
    <source>
        <strain evidence="2">HL-2020</strain>
        <tissue evidence="2">Leaf</tissue>
    </source>
</reference>
<dbReference type="AlphaFoldDB" id="A0A835LS90"/>
<organism evidence="2 3">
    <name type="scientific">Coptis chinensis</name>
    <dbReference type="NCBI Taxonomy" id="261450"/>
    <lineage>
        <taxon>Eukaryota</taxon>
        <taxon>Viridiplantae</taxon>
        <taxon>Streptophyta</taxon>
        <taxon>Embryophyta</taxon>
        <taxon>Tracheophyta</taxon>
        <taxon>Spermatophyta</taxon>
        <taxon>Magnoliopsida</taxon>
        <taxon>Ranunculales</taxon>
        <taxon>Ranunculaceae</taxon>
        <taxon>Coptidoideae</taxon>
        <taxon>Coptis</taxon>
    </lineage>
</organism>
<proteinExistence type="predicted"/>
<evidence type="ECO:0000313" key="2">
    <source>
        <dbReference type="EMBL" id="KAF9605635.1"/>
    </source>
</evidence>
<dbReference type="Proteomes" id="UP000631114">
    <property type="component" value="Unassembled WGS sequence"/>
</dbReference>
<keyword evidence="3" id="KW-1185">Reference proteome</keyword>